<dbReference type="GO" id="GO:0019867">
    <property type="term" value="C:outer membrane"/>
    <property type="evidence" value="ECO:0007669"/>
    <property type="project" value="InterPro"/>
</dbReference>
<reference evidence="2" key="1">
    <citation type="submission" date="2022-11" db="EMBL/GenBank/DDBJ databases">
        <title>Parathalassolutuus dongxingensis gen. nov., sp. nov., a novel member of family Oceanospirillaceae isolated from a coastal shrimp pond in Guangxi, China.</title>
        <authorList>
            <person name="Chen H."/>
        </authorList>
    </citation>
    <scope>NUCLEOTIDE SEQUENCE</scope>
    <source>
        <strain evidence="2">G-43</strain>
    </source>
</reference>
<dbReference type="NCBIfam" id="TIGR00752">
    <property type="entry name" value="slp"/>
    <property type="match status" value="1"/>
</dbReference>
<gene>
    <name evidence="2" type="ORF">OUO13_15900</name>
</gene>
<dbReference type="InterPro" id="IPR004658">
    <property type="entry name" value="OMP_Slp"/>
</dbReference>
<feature type="chain" id="PRO_5040964830" evidence="1">
    <location>
        <begin position="16"/>
        <end position="182"/>
    </location>
</feature>
<organism evidence="2 3">
    <name type="scientific">Parathalassolituus penaei</name>
    <dbReference type="NCBI Taxonomy" id="2997323"/>
    <lineage>
        <taxon>Bacteria</taxon>
        <taxon>Pseudomonadati</taxon>
        <taxon>Pseudomonadota</taxon>
        <taxon>Gammaproteobacteria</taxon>
        <taxon>Oceanospirillales</taxon>
        <taxon>Oceanospirillaceae</taxon>
        <taxon>Parathalassolituus</taxon>
    </lineage>
</organism>
<dbReference type="Pfam" id="PF03843">
    <property type="entry name" value="Slp"/>
    <property type="match status" value="1"/>
</dbReference>
<keyword evidence="2" id="KW-0449">Lipoprotein</keyword>
<sequence>MLAKALRLYSSLVVAALMVGCASYPKSIEVADPAQQPGFKEVQANPDQYKGQTLVWGGQIVSVTNKDQSTVLEILQMPLWDTGKPRTERDLVGGRIHAHVPYFLDPEVYASGRLVSVRGTFAGIEAGKIGEHEYSFPTLDVNGIELWPKSQDPEVVYFMDYGFWGPPPPPRSRIFISTPIRR</sequence>
<evidence type="ECO:0000313" key="2">
    <source>
        <dbReference type="EMBL" id="MCY0966672.1"/>
    </source>
</evidence>
<keyword evidence="1" id="KW-0732">Signal</keyword>
<dbReference type="AlphaFoldDB" id="A0A9X3EFN1"/>
<dbReference type="EMBL" id="JAPNOA010000056">
    <property type="protein sequence ID" value="MCY0966672.1"/>
    <property type="molecule type" value="Genomic_DNA"/>
</dbReference>
<name>A0A9X3EFN1_9GAMM</name>
<dbReference type="PIRSF" id="PIRSF004982">
    <property type="entry name" value="SlP"/>
    <property type="match status" value="1"/>
</dbReference>
<keyword evidence="3" id="KW-1185">Reference proteome</keyword>
<dbReference type="PROSITE" id="PS51257">
    <property type="entry name" value="PROKAR_LIPOPROTEIN"/>
    <property type="match status" value="1"/>
</dbReference>
<feature type="signal peptide" evidence="1">
    <location>
        <begin position="1"/>
        <end position="15"/>
    </location>
</feature>
<proteinExistence type="predicted"/>
<dbReference type="PANTHER" id="PTHR37530:SF1">
    <property type="entry name" value="OUTER MEMBRANE PROTEIN SLP"/>
    <property type="match status" value="1"/>
</dbReference>
<evidence type="ECO:0000313" key="3">
    <source>
        <dbReference type="Proteomes" id="UP001150830"/>
    </source>
</evidence>
<protein>
    <submittedName>
        <fullName evidence="2">Slp family lipoprotein</fullName>
    </submittedName>
</protein>
<comment type="caution">
    <text evidence="2">The sequence shown here is derived from an EMBL/GenBank/DDBJ whole genome shotgun (WGS) entry which is preliminary data.</text>
</comment>
<dbReference type="Proteomes" id="UP001150830">
    <property type="component" value="Unassembled WGS sequence"/>
</dbReference>
<evidence type="ECO:0000256" key="1">
    <source>
        <dbReference type="SAM" id="SignalP"/>
    </source>
</evidence>
<accession>A0A9X3EFN1</accession>
<dbReference type="RefSeq" id="WP_283174873.1">
    <property type="nucleotide sequence ID" value="NZ_JAPNOA010000056.1"/>
</dbReference>
<dbReference type="PANTHER" id="PTHR37530">
    <property type="entry name" value="OUTER MEMBRANE PROTEIN SLP"/>
    <property type="match status" value="1"/>
</dbReference>